<evidence type="ECO:0000313" key="2">
    <source>
        <dbReference type="EMBL" id="CAK0848432.1"/>
    </source>
</evidence>
<accession>A0ABN9TQS2</accession>
<comment type="caution">
    <text evidence="2">The sequence shown here is derived from an EMBL/GenBank/DDBJ whole genome shotgun (WGS) entry which is preliminary data.</text>
</comment>
<feature type="non-terminal residue" evidence="2">
    <location>
        <position position="1"/>
    </location>
</feature>
<evidence type="ECO:0000313" key="3">
    <source>
        <dbReference type="Proteomes" id="UP001189429"/>
    </source>
</evidence>
<feature type="region of interest" description="Disordered" evidence="1">
    <location>
        <begin position="83"/>
        <end position="106"/>
    </location>
</feature>
<gene>
    <name evidence="2" type="ORF">PCOR1329_LOCUS41369</name>
</gene>
<feature type="region of interest" description="Disordered" evidence="1">
    <location>
        <begin position="1"/>
        <end position="66"/>
    </location>
</feature>
<dbReference type="Gene3D" id="1.25.40.20">
    <property type="entry name" value="Ankyrin repeat-containing domain"/>
    <property type="match status" value="1"/>
</dbReference>
<dbReference type="InterPro" id="IPR036770">
    <property type="entry name" value="Ankyrin_rpt-contain_sf"/>
</dbReference>
<feature type="compositionally biased region" description="Low complexity" evidence="1">
    <location>
        <begin position="46"/>
        <end position="61"/>
    </location>
</feature>
<dbReference type="SUPFAM" id="SSF48403">
    <property type="entry name" value="Ankyrin repeat"/>
    <property type="match status" value="1"/>
</dbReference>
<keyword evidence="3" id="KW-1185">Reference proteome</keyword>
<evidence type="ECO:0000256" key="1">
    <source>
        <dbReference type="SAM" id="MobiDB-lite"/>
    </source>
</evidence>
<sequence>LGLEAFPEAQRTRRHSTPVPLCPWSDAVSEGAVPRARRPEDRDDPWTPGRRPAARGPTAARLAGQPARRPCARGLLHHGIVAGSLDDATHRTPRTSTTPPPPRHPNDEVPPLLLALEQNCLKQARFALEVDPGAAKLPFLQPRFEWPPCAAIRLGCSGDVVRLLFEHGAEVEVTNTQGQSPLQLLSSGAERHGIQIPRVDLWGTPGLAEWAEWMLGSTEQYELDVATALLIAGAGPATCRGDPARGYCSSLELARRAGKGHLVGLYEAGTTCSRPDAVGDPSRGSACAKPFGPTGPGFP</sequence>
<feature type="region of interest" description="Disordered" evidence="1">
    <location>
        <begin position="277"/>
        <end position="299"/>
    </location>
</feature>
<protein>
    <submittedName>
        <fullName evidence="2">Uncharacterized protein</fullName>
    </submittedName>
</protein>
<organism evidence="2 3">
    <name type="scientific">Prorocentrum cordatum</name>
    <dbReference type="NCBI Taxonomy" id="2364126"/>
    <lineage>
        <taxon>Eukaryota</taxon>
        <taxon>Sar</taxon>
        <taxon>Alveolata</taxon>
        <taxon>Dinophyceae</taxon>
        <taxon>Prorocentrales</taxon>
        <taxon>Prorocentraceae</taxon>
        <taxon>Prorocentrum</taxon>
    </lineage>
</organism>
<proteinExistence type="predicted"/>
<reference evidence="2" key="1">
    <citation type="submission" date="2023-10" db="EMBL/GenBank/DDBJ databases">
        <authorList>
            <person name="Chen Y."/>
            <person name="Shah S."/>
            <person name="Dougan E. K."/>
            <person name="Thang M."/>
            <person name="Chan C."/>
        </authorList>
    </citation>
    <scope>NUCLEOTIDE SEQUENCE [LARGE SCALE GENOMIC DNA]</scope>
</reference>
<dbReference type="EMBL" id="CAUYUJ010014979">
    <property type="protein sequence ID" value="CAK0848432.1"/>
    <property type="molecule type" value="Genomic_DNA"/>
</dbReference>
<name>A0ABN9TQS2_9DINO</name>
<dbReference type="Proteomes" id="UP001189429">
    <property type="component" value="Unassembled WGS sequence"/>
</dbReference>